<gene>
    <name evidence="1" type="ORF">SDC9_163756</name>
</gene>
<dbReference type="InterPro" id="IPR008969">
    <property type="entry name" value="CarboxyPept-like_regulatory"/>
</dbReference>
<evidence type="ECO:0008006" key="2">
    <source>
        <dbReference type="Google" id="ProtNLM"/>
    </source>
</evidence>
<dbReference type="SUPFAM" id="SSF49464">
    <property type="entry name" value="Carboxypeptidase regulatory domain-like"/>
    <property type="match status" value="1"/>
</dbReference>
<organism evidence="1">
    <name type="scientific">bioreactor metagenome</name>
    <dbReference type="NCBI Taxonomy" id="1076179"/>
    <lineage>
        <taxon>unclassified sequences</taxon>
        <taxon>metagenomes</taxon>
        <taxon>ecological metagenomes</taxon>
    </lineage>
</organism>
<accession>A0A645FRS4</accession>
<evidence type="ECO:0000313" key="1">
    <source>
        <dbReference type="EMBL" id="MPN16416.1"/>
    </source>
</evidence>
<sequence length="109" mass="11509">MTATTDVNGQAVVTITSEKLTGTDELRIPVIVSVNDPIRKLYGSDTIIQYFVPGFVEGVVTDGNTMKPISGATVVVSKDFDGDGTIDFSTTVITGIDGKYKIPVPKGNV</sequence>
<protein>
    <recommendedName>
        <fullName evidence="2">Big-1 domain-containing protein</fullName>
    </recommendedName>
</protein>
<name>A0A645FRS4_9ZZZZ</name>
<reference evidence="1" key="1">
    <citation type="submission" date="2019-08" db="EMBL/GenBank/DDBJ databases">
        <authorList>
            <person name="Kucharzyk K."/>
            <person name="Murdoch R.W."/>
            <person name="Higgins S."/>
            <person name="Loffler F."/>
        </authorList>
    </citation>
    <scope>NUCLEOTIDE SEQUENCE</scope>
</reference>
<comment type="caution">
    <text evidence="1">The sequence shown here is derived from an EMBL/GenBank/DDBJ whole genome shotgun (WGS) entry which is preliminary data.</text>
</comment>
<proteinExistence type="predicted"/>
<dbReference type="Gene3D" id="2.60.40.1120">
    <property type="entry name" value="Carboxypeptidase-like, regulatory domain"/>
    <property type="match status" value="1"/>
</dbReference>
<dbReference type="AlphaFoldDB" id="A0A645FRS4"/>
<dbReference type="EMBL" id="VSSQ01063365">
    <property type="protein sequence ID" value="MPN16416.1"/>
    <property type="molecule type" value="Genomic_DNA"/>
</dbReference>